<proteinExistence type="predicted"/>
<keyword evidence="1" id="KW-0812">Transmembrane</keyword>
<dbReference type="Proteomes" id="UP000199183">
    <property type="component" value="Unassembled WGS sequence"/>
</dbReference>
<feature type="transmembrane region" description="Helical" evidence="1">
    <location>
        <begin position="20"/>
        <end position="37"/>
    </location>
</feature>
<organism evidence="2 3">
    <name type="scientific">Paramicrobacterium humi</name>
    <dbReference type="NCBI Taxonomy" id="640635"/>
    <lineage>
        <taxon>Bacteria</taxon>
        <taxon>Bacillati</taxon>
        <taxon>Actinomycetota</taxon>
        <taxon>Actinomycetes</taxon>
        <taxon>Micrococcales</taxon>
        <taxon>Microbacteriaceae</taxon>
        <taxon>Paramicrobacterium</taxon>
    </lineage>
</organism>
<dbReference type="STRING" id="640635.SAMN04489806_0239"/>
<reference evidence="2 3" key="1">
    <citation type="submission" date="2016-10" db="EMBL/GenBank/DDBJ databases">
        <authorList>
            <person name="de Groot N.N."/>
        </authorList>
    </citation>
    <scope>NUCLEOTIDE SEQUENCE [LARGE SCALE GENOMIC DNA]</scope>
    <source>
        <strain evidence="2 3">DSM 21799</strain>
    </source>
</reference>
<sequence>MRAFDAADVTLFGVPWDGAFVAALIAAAVSAASWYFLSRQVRTVSSDARRTENYHRYLTAINLVYGGNPGLVDRGLDVLEQLTSSEYNNDEDKALAISALDAYTRPRSTKPGGGS</sequence>
<keyword evidence="1" id="KW-0472">Membrane</keyword>
<accession>A0A1H4ISU9</accession>
<dbReference type="AlphaFoldDB" id="A0A1H4ISU9"/>
<protein>
    <submittedName>
        <fullName evidence="2">Uncharacterized protein</fullName>
    </submittedName>
</protein>
<keyword evidence="3" id="KW-1185">Reference proteome</keyword>
<evidence type="ECO:0000256" key="1">
    <source>
        <dbReference type="SAM" id="Phobius"/>
    </source>
</evidence>
<gene>
    <name evidence="2" type="ORF">SAMN04489806_0239</name>
</gene>
<evidence type="ECO:0000313" key="3">
    <source>
        <dbReference type="Proteomes" id="UP000199183"/>
    </source>
</evidence>
<dbReference type="EMBL" id="FNRY01000001">
    <property type="protein sequence ID" value="SEB37191.1"/>
    <property type="molecule type" value="Genomic_DNA"/>
</dbReference>
<dbReference type="RefSeq" id="WP_091179024.1">
    <property type="nucleotide sequence ID" value="NZ_FNRY01000001.1"/>
</dbReference>
<keyword evidence="1" id="KW-1133">Transmembrane helix</keyword>
<name>A0A1H4ISU9_9MICO</name>
<evidence type="ECO:0000313" key="2">
    <source>
        <dbReference type="EMBL" id="SEB37191.1"/>
    </source>
</evidence>